<dbReference type="AlphaFoldDB" id="A0A4R2QFM4"/>
<dbReference type="RefSeq" id="WP_132879272.1">
    <property type="nucleotide sequence ID" value="NZ_SLXQ01000012.1"/>
</dbReference>
<dbReference type="PANTHER" id="PTHR43355:SF2">
    <property type="entry name" value="FLAVIN REDUCTASE (NADPH)"/>
    <property type="match status" value="1"/>
</dbReference>
<sequence>MNITIIGATGMVGSRLVSEAAVRGHRVTATARTPASYADSTIVARAVDARVSTQVDTALSEADSVVLTVRAAAGQEHSIVAVTASLLDAVERRQLPLLVIGGAGALRSPQHGDKLVIDDPDYVPAEVRDIASASLEQLNTCVEHSYRNWVYLSPPANLAPGNRTGTYRRGTTTLLTAPDGTSRISAEDLAIAAIDEIERPSGEQHITVAAGNVGAQ</sequence>
<dbReference type="PANTHER" id="PTHR43355">
    <property type="entry name" value="FLAVIN REDUCTASE (NADPH)"/>
    <property type="match status" value="1"/>
</dbReference>
<evidence type="ECO:0000313" key="3">
    <source>
        <dbReference type="Proteomes" id="UP000294911"/>
    </source>
</evidence>
<dbReference type="GO" id="GO:0016646">
    <property type="term" value="F:oxidoreductase activity, acting on the CH-NH group of donors, NAD or NADP as acceptor"/>
    <property type="evidence" value="ECO:0007669"/>
    <property type="project" value="TreeGrafter"/>
</dbReference>
<organism evidence="2 3">
    <name type="scientific">Tamaricihabitans halophyticus</name>
    <dbReference type="NCBI Taxonomy" id="1262583"/>
    <lineage>
        <taxon>Bacteria</taxon>
        <taxon>Bacillati</taxon>
        <taxon>Actinomycetota</taxon>
        <taxon>Actinomycetes</taxon>
        <taxon>Pseudonocardiales</taxon>
        <taxon>Pseudonocardiaceae</taxon>
        <taxon>Tamaricihabitans</taxon>
    </lineage>
</organism>
<comment type="caution">
    <text evidence="2">The sequence shown here is derived from an EMBL/GenBank/DDBJ whole genome shotgun (WGS) entry which is preliminary data.</text>
</comment>
<dbReference type="InterPro" id="IPR051606">
    <property type="entry name" value="Polyketide_Oxido-like"/>
</dbReference>
<evidence type="ECO:0000259" key="1">
    <source>
        <dbReference type="Pfam" id="PF13460"/>
    </source>
</evidence>
<name>A0A4R2QFM4_9PSEU</name>
<dbReference type="Proteomes" id="UP000294911">
    <property type="component" value="Unassembled WGS sequence"/>
</dbReference>
<dbReference type="InterPro" id="IPR036291">
    <property type="entry name" value="NAD(P)-bd_dom_sf"/>
</dbReference>
<protein>
    <recommendedName>
        <fullName evidence="1">NAD(P)-binding domain-containing protein</fullName>
    </recommendedName>
</protein>
<dbReference type="Pfam" id="PF13460">
    <property type="entry name" value="NAD_binding_10"/>
    <property type="match status" value="1"/>
</dbReference>
<dbReference type="EMBL" id="SLXQ01000012">
    <property type="protein sequence ID" value="TCP47314.1"/>
    <property type="molecule type" value="Genomic_DNA"/>
</dbReference>
<gene>
    <name evidence="2" type="ORF">EV191_112110</name>
</gene>
<reference evidence="2 3" key="1">
    <citation type="submission" date="2019-03" db="EMBL/GenBank/DDBJ databases">
        <title>Genomic Encyclopedia of Type Strains, Phase IV (KMG-IV): sequencing the most valuable type-strain genomes for metagenomic binning, comparative biology and taxonomic classification.</title>
        <authorList>
            <person name="Goeker M."/>
        </authorList>
    </citation>
    <scope>NUCLEOTIDE SEQUENCE [LARGE SCALE GENOMIC DNA]</scope>
    <source>
        <strain evidence="2 3">DSM 45765</strain>
    </source>
</reference>
<keyword evidence="3" id="KW-1185">Reference proteome</keyword>
<dbReference type="OrthoDB" id="3191258at2"/>
<dbReference type="Gene3D" id="3.40.50.720">
    <property type="entry name" value="NAD(P)-binding Rossmann-like Domain"/>
    <property type="match status" value="1"/>
</dbReference>
<evidence type="ECO:0000313" key="2">
    <source>
        <dbReference type="EMBL" id="TCP47314.1"/>
    </source>
</evidence>
<dbReference type="SUPFAM" id="SSF51735">
    <property type="entry name" value="NAD(P)-binding Rossmann-fold domains"/>
    <property type="match status" value="1"/>
</dbReference>
<dbReference type="InterPro" id="IPR016040">
    <property type="entry name" value="NAD(P)-bd_dom"/>
</dbReference>
<feature type="domain" description="NAD(P)-binding" evidence="1">
    <location>
        <begin position="7"/>
        <end position="199"/>
    </location>
</feature>
<accession>A0A4R2QFM4</accession>
<proteinExistence type="predicted"/>